<organism evidence="1">
    <name type="scientific">Megaviridae environmental sample</name>
    <dbReference type="NCBI Taxonomy" id="1737588"/>
    <lineage>
        <taxon>Viruses</taxon>
        <taxon>Varidnaviria</taxon>
        <taxon>Bamfordvirae</taxon>
        <taxon>Nucleocytoviricota</taxon>
        <taxon>Megaviricetes</taxon>
        <taxon>Imitervirales</taxon>
        <taxon>Mimiviridae</taxon>
        <taxon>environmental samples</taxon>
    </lineage>
</organism>
<dbReference type="EMBL" id="MN448284">
    <property type="protein sequence ID" value="QFG74207.1"/>
    <property type="molecule type" value="Genomic_DNA"/>
</dbReference>
<name>A0A5J6VJD0_9VIRU</name>
<protein>
    <submittedName>
        <fullName evidence="1">Uncharacterized protein</fullName>
    </submittedName>
</protein>
<accession>A0A5J6VJD0</accession>
<dbReference type="Pfam" id="PF20102">
    <property type="entry name" value="DUF6492"/>
    <property type="match status" value="1"/>
</dbReference>
<reference evidence="1" key="1">
    <citation type="journal article" date="2019" name="Philos. Trans. R. Soc. Lond., B, Biol. Sci.">
        <title>Targeted metagenomic recovery of four divergent viruses reveals shared and distinctive characteristics of giant viruses of marine eukaryotes.</title>
        <authorList>
            <person name="Needham D.M."/>
            <person name="Poirier C."/>
            <person name="Hehenberger E."/>
            <person name="Jimenez V."/>
            <person name="Swalwell J.E."/>
            <person name="Santoro A.E."/>
            <person name="Worden A.Z."/>
        </authorList>
    </citation>
    <scope>NUCLEOTIDE SEQUENCE</scope>
    <source>
        <strain evidence="1">MPacV-611</strain>
    </source>
</reference>
<proteinExistence type="predicted"/>
<sequence length="326" mass="39316">MYKLNFNECKNIEIYKKKNIIAHYMIDFVTLVFNHPTEIELLKLQATSFQYCEPEFVGKIFIFYNDNGNNNIEFLKDYYPKNLLSKVNIIYRDNIFNKGQKSSWINQQYFKLYISNYVESKYYVILDGKNHFIRKVNLNDFIKNDKPKLYLNNPGEMIQYYRNCLEYFKIKDPFEYKYNDDNSQAIGNSILLTTTPYIFITQQVKNMIKYVESKEKKSFYNFFMKNTSITEFYLYSTYLIFSNNIDKHEMVQKDNFVVTIFHNPNANWNKYKDKKIAITNSKVKVFGLHRAAVENMDNNYKNNLLTLYSNFFDKKTCDMIKSFMYH</sequence>
<evidence type="ECO:0000313" key="1">
    <source>
        <dbReference type="EMBL" id="QFG74207.1"/>
    </source>
</evidence>
<dbReference type="InterPro" id="IPR045499">
    <property type="entry name" value="DUF6492"/>
</dbReference>